<dbReference type="Pfam" id="PF18940">
    <property type="entry name" value="DUF5687"/>
    <property type="match status" value="1"/>
</dbReference>
<organism evidence="2">
    <name type="scientific">marine metagenome</name>
    <dbReference type="NCBI Taxonomy" id="408172"/>
    <lineage>
        <taxon>unclassified sequences</taxon>
        <taxon>metagenomes</taxon>
        <taxon>ecological metagenomes</taxon>
    </lineage>
</organism>
<feature type="transmembrane region" description="Helical" evidence="1">
    <location>
        <begin position="111"/>
        <end position="132"/>
    </location>
</feature>
<feature type="transmembrane region" description="Helical" evidence="1">
    <location>
        <begin position="144"/>
        <end position="162"/>
    </location>
</feature>
<reference evidence="2" key="1">
    <citation type="submission" date="2018-05" db="EMBL/GenBank/DDBJ databases">
        <authorList>
            <person name="Lanie J.A."/>
            <person name="Ng W.-L."/>
            <person name="Kazmierczak K.M."/>
            <person name="Andrzejewski T.M."/>
            <person name="Davidsen T.M."/>
            <person name="Wayne K.J."/>
            <person name="Tettelin H."/>
            <person name="Glass J.I."/>
            <person name="Rusch D."/>
            <person name="Podicherti R."/>
            <person name="Tsui H.-C.T."/>
            <person name="Winkler M.E."/>
        </authorList>
    </citation>
    <scope>NUCLEOTIDE SEQUENCE</scope>
</reference>
<gene>
    <name evidence="2" type="ORF">METZ01_LOCUS19820</name>
</gene>
<feature type="transmembrane region" description="Helical" evidence="1">
    <location>
        <begin position="276"/>
        <end position="293"/>
    </location>
</feature>
<protein>
    <submittedName>
        <fullName evidence="2">Uncharacterized protein</fullName>
    </submittedName>
</protein>
<accession>A0A381PIX5</accession>
<keyword evidence="1" id="KW-1133">Transmembrane helix</keyword>
<feature type="transmembrane region" description="Helical" evidence="1">
    <location>
        <begin position="207"/>
        <end position="226"/>
    </location>
</feature>
<dbReference type="InterPro" id="IPR043742">
    <property type="entry name" value="DUF5687"/>
</dbReference>
<feature type="transmembrane region" description="Helical" evidence="1">
    <location>
        <begin position="27"/>
        <end position="48"/>
    </location>
</feature>
<evidence type="ECO:0000313" key="2">
    <source>
        <dbReference type="EMBL" id="SUZ66966.1"/>
    </source>
</evidence>
<feature type="transmembrane region" description="Helical" evidence="1">
    <location>
        <begin position="348"/>
        <end position="368"/>
    </location>
</feature>
<keyword evidence="1" id="KW-0472">Membrane</keyword>
<dbReference type="AlphaFoldDB" id="A0A381PIX5"/>
<feature type="transmembrane region" description="Helical" evidence="1">
    <location>
        <begin position="418"/>
        <end position="436"/>
    </location>
</feature>
<name>A0A381PIX5_9ZZZZ</name>
<feature type="transmembrane region" description="Helical" evidence="1">
    <location>
        <begin position="374"/>
        <end position="397"/>
    </location>
</feature>
<feature type="transmembrane region" description="Helical" evidence="1">
    <location>
        <begin position="68"/>
        <end position="90"/>
    </location>
</feature>
<feature type="transmembrane region" description="Helical" evidence="1">
    <location>
        <begin position="305"/>
        <end position="327"/>
    </location>
</feature>
<proteinExistence type="predicted"/>
<sequence length="489" mass="56730">MFFTFLKLQWKSFFRGESIGANVMTKVFKWFGLLYFAFITPLLGFITYKVLKEDLEIEDPFLYLNKNLIYVFAYWIVMRYFIQPIPVISIKPLLLTPISKSQIVRHALGKSIFSFFNIIAFFYLIPLTWVLINKDYQVNQLIGWNLTIIAFVYITNYLNFILNNNDKVLYGIGGMLGLIKLLEYYSIFDFTIYSEAFFYSFYTNPLYSLLPWFFLIGIYFYVFKYFKNGLYIDLGLKKRTKEAKIDDFSWLDRFGKTAIFLKNDLRLIKRSKRARSTVLAGIFFLFYGFIFYLSEDIYGPSMTFFGYLFASGGFLFMFGSFVPSWDSQYYSLMMCQNIEYKEYIKSKWSLVVIGTAISTLLACFIYSFVGTNAIFAVLAGGLYNIGINGYLTLWAGAFTKTPIDLDSNKNIFGDTKAINMKTLLITLPQLVLPIALFSLGNYYFSTSTGCLIVGTVGILGILLKEQIFNLIIKTYKTEKYSTLKAYKQN</sequence>
<keyword evidence="1" id="KW-0812">Transmembrane</keyword>
<dbReference type="EMBL" id="UINC01000998">
    <property type="protein sequence ID" value="SUZ66966.1"/>
    <property type="molecule type" value="Genomic_DNA"/>
</dbReference>
<evidence type="ECO:0000256" key="1">
    <source>
        <dbReference type="SAM" id="Phobius"/>
    </source>
</evidence>
<feature type="transmembrane region" description="Helical" evidence="1">
    <location>
        <begin position="169"/>
        <end position="187"/>
    </location>
</feature>
<feature type="transmembrane region" description="Helical" evidence="1">
    <location>
        <begin position="442"/>
        <end position="463"/>
    </location>
</feature>